<feature type="chain" id="PRO_5046492095" evidence="1">
    <location>
        <begin position="25"/>
        <end position="765"/>
    </location>
</feature>
<comment type="caution">
    <text evidence="3">The sequence shown here is derived from an EMBL/GenBank/DDBJ whole genome shotgun (WGS) entry which is preliminary data.</text>
</comment>
<dbReference type="EMBL" id="CAXAMM010021213">
    <property type="protein sequence ID" value="CAK9049496.1"/>
    <property type="molecule type" value="Genomic_DNA"/>
</dbReference>
<feature type="non-terminal residue" evidence="3">
    <location>
        <position position="1"/>
    </location>
</feature>
<name>A0ABP0MDD2_9DINO</name>
<evidence type="ECO:0000313" key="4">
    <source>
        <dbReference type="Proteomes" id="UP001642464"/>
    </source>
</evidence>
<organism evidence="3 4">
    <name type="scientific">Durusdinium trenchii</name>
    <dbReference type="NCBI Taxonomy" id="1381693"/>
    <lineage>
        <taxon>Eukaryota</taxon>
        <taxon>Sar</taxon>
        <taxon>Alveolata</taxon>
        <taxon>Dinophyceae</taxon>
        <taxon>Suessiales</taxon>
        <taxon>Symbiodiniaceae</taxon>
        <taxon>Durusdinium</taxon>
    </lineage>
</organism>
<protein>
    <submittedName>
        <fullName evidence="3">DUF1995 domain-containing protein</fullName>
    </submittedName>
</protein>
<evidence type="ECO:0000256" key="1">
    <source>
        <dbReference type="SAM" id="SignalP"/>
    </source>
</evidence>
<feature type="domain" description="Methyltransferase type 11" evidence="2">
    <location>
        <begin position="626"/>
        <end position="668"/>
    </location>
</feature>
<keyword evidence="4" id="KW-1185">Reference proteome</keyword>
<feature type="signal peptide" evidence="1">
    <location>
        <begin position="1"/>
        <end position="24"/>
    </location>
</feature>
<proteinExistence type="predicted"/>
<keyword evidence="1" id="KW-0732">Signal</keyword>
<dbReference type="InterPro" id="IPR013216">
    <property type="entry name" value="Methyltransf_11"/>
</dbReference>
<evidence type="ECO:0000259" key="2">
    <source>
        <dbReference type="Pfam" id="PF08241"/>
    </source>
</evidence>
<dbReference type="Proteomes" id="UP001642464">
    <property type="component" value="Unassembled WGS sequence"/>
</dbReference>
<gene>
    <name evidence="3" type="ORF">SCF082_LOCUS27436</name>
</gene>
<dbReference type="Gene3D" id="3.40.50.150">
    <property type="entry name" value="Vaccinia Virus protein VP39"/>
    <property type="match status" value="1"/>
</dbReference>
<dbReference type="InterPro" id="IPR029063">
    <property type="entry name" value="SAM-dependent_MTases_sf"/>
</dbReference>
<accession>A0ABP0MDD2</accession>
<sequence>PPIQSIGPCEMGWWPWLFLVAATAELDFSCREDEVQIWESVRLQLRDLLPRYSGRLSFVHIASDLESVDSIHKDVVEKLEFSSALLQPQVPLPWREGHAWSFCLSGLLSAKLLFVMLAITVESRFAVDASAALAASALTVPWAEILHSGWPVFQLFGILSRWASPYLDFEGANVSGLHGRSIFHSVKKLESACDKAESGAMRHARELLGAHWRQLDPHVSVGELDHIEESLAELRGSSRKDEAAAYHCYWTKHPNRSLGGLAIGDIPEEPFNACAAHQVCAGISSKMLHQLQHGDPLLTESGEVSHVRWCTPLIKLHDKSLLCPFARAVGLLATAFRLLGNSSTTHSYAPELVKQANMEVAAFASGDGAGREAWASQWPLWQVLARLQLRLDLVSDPVAGSPGATVLPRLQKAVGFDDEAWRLLLNELNAVSSEASVPLPLRERVRCTSGSSCVAEFFGRLHGMLFSSEKLPLRDQIFTFNQDAILPELMLRSKRMDFNDEKELEYDWKGMVQEIKARMETGEEISYEEEIQSLVPKEHPLQVDRLQLAHFILEVRDLIVAEGPLRRCLEWDQPFLLVRAFTGLCRFIDIYSYSEPNPSEPRMGLPGRNEYKSGTIHYWGDMERPENFSVDAGSMDLILCPFIFEHVARPWKAIRTLAGALRPGGFVVWAAPMFQRYHGSPHDYYRYTPNGVKALADEAGLEVIKLYSPGDLSLVNGVLMGMLMPYWSMEHVLREAELMEKDNAPRHPLNVFALLRKPGSRPDIW</sequence>
<reference evidence="3 4" key="1">
    <citation type="submission" date="2024-02" db="EMBL/GenBank/DDBJ databases">
        <authorList>
            <person name="Chen Y."/>
            <person name="Shah S."/>
            <person name="Dougan E. K."/>
            <person name="Thang M."/>
            <person name="Chan C."/>
        </authorList>
    </citation>
    <scope>NUCLEOTIDE SEQUENCE [LARGE SCALE GENOMIC DNA]</scope>
</reference>
<dbReference type="Pfam" id="PF08241">
    <property type="entry name" value="Methyltransf_11"/>
    <property type="match status" value="1"/>
</dbReference>
<dbReference type="SUPFAM" id="SSF53335">
    <property type="entry name" value="S-adenosyl-L-methionine-dependent methyltransferases"/>
    <property type="match status" value="1"/>
</dbReference>
<evidence type="ECO:0000313" key="3">
    <source>
        <dbReference type="EMBL" id="CAK9049496.1"/>
    </source>
</evidence>